<gene>
    <name evidence="2" type="ORF">A2Y85_04245</name>
</gene>
<dbReference type="GO" id="GO:0005506">
    <property type="term" value="F:iron ion binding"/>
    <property type="evidence" value="ECO:0007669"/>
    <property type="project" value="InterPro"/>
</dbReference>
<dbReference type="SUPFAM" id="SSF51905">
    <property type="entry name" value="FAD/NAD(P)-binding domain"/>
    <property type="match status" value="1"/>
</dbReference>
<dbReference type="SUPFAM" id="SSF82649">
    <property type="entry name" value="SufE/NifU"/>
    <property type="match status" value="1"/>
</dbReference>
<dbReference type="InterPro" id="IPR017787">
    <property type="entry name" value="NIF_FeS_clus_asmbl_NifU-like"/>
</dbReference>
<comment type="caution">
    <text evidence="2">The sequence shown here is derived from an EMBL/GenBank/DDBJ whole genome shotgun (WGS) entry which is preliminary data.</text>
</comment>
<evidence type="ECO:0000259" key="1">
    <source>
        <dbReference type="Pfam" id="PF01592"/>
    </source>
</evidence>
<feature type="domain" description="NIF system FeS cluster assembly NifU N-terminal" evidence="1">
    <location>
        <begin position="5"/>
        <end position="127"/>
    </location>
</feature>
<dbReference type="GO" id="GO:0051536">
    <property type="term" value="F:iron-sulfur cluster binding"/>
    <property type="evidence" value="ECO:0007669"/>
    <property type="project" value="InterPro"/>
</dbReference>
<reference evidence="2 3" key="1">
    <citation type="journal article" date="2016" name="Nat. Commun.">
        <title>Thousands of microbial genomes shed light on interconnected biogeochemical processes in an aquifer system.</title>
        <authorList>
            <person name="Anantharaman K."/>
            <person name="Brown C.T."/>
            <person name="Hug L.A."/>
            <person name="Sharon I."/>
            <person name="Castelle C.J."/>
            <person name="Probst A.J."/>
            <person name="Thomas B.C."/>
            <person name="Singh A."/>
            <person name="Wilkins M.J."/>
            <person name="Karaoz U."/>
            <person name="Brodie E.L."/>
            <person name="Williams K.H."/>
            <person name="Hubbard S.S."/>
            <person name="Banfield J.F."/>
        </authorList>
    </citation>
    <scope>NUCLEOTIDE SEQUENCE [LARGE SCALE GENOMIC DNA]</scope>
</reference>
<dbReference type="NCBIfam" id="TIGR03419">
    <property type="entry name" value="NifU_clost"/>
    <property type="match status" value="1"/>
</dbReference>
<dbReference type="GO" id="GO:0016226">
    <property type="term" value="P:iron-sulfur cluster assembly"/>
    <property type="evidence" value="ECO:0007669"/>
    <property type="project" value="InterPro"/>
</dbReference>
<name>A0A1F4UAZ5_UNCW3</name>
<accession>A0A1F4UAZ5</accession>
<dbReference type="CDD" id="cd06664">
    <property type="entry name" value="IscU_like"/>
    <property type="match status" value="1"/>
</dbReference>
<dbReference type="InterPro" id="IPR002871">
    <property type="entry name" value="NIF_FeS_clus_asmbl_NifU_N"/>
</dbReference>
<dbReference type="Proteomes" id="UP000177025">
    <property type="component" value="Unassembled WGS sequence"/>
</dbReference>
<evidence type="ECO:0000313" key="3">
    <source>
        <dbReference type="Proteomes" id="UP000177025"/>
    </source>
</evidence>
<dbReference type="AlphaFoldDB" id="A0A1F4UAZ5"/>
<dbReference type="Pfam" id="PF01592">
    <property type="entry name" value="NifU_N"/>
    <property type="match status" value="1"/>
</dbReference>
<dbReference type="PANTHER" id="PTHR10093">
    <property type="entry name" value="IRON-SULFUR CLUSTER ASSEMBLY ENZYME NIFU HOMOLOG"/>
    <property type="match status" value="1"/>
</dbReference>
<dbReference type="Gene3D" id="3.90.1010.10">
    <property type="match status" value="1"/>
</dbReference>
<proteinExistence type="predicted"/>
<dbReference type="InterPro" id="IPR036188">
    <property type="entry name" value="FAD/NAD-bd_sf"/>
</dbReference>
<evidence type="ECO:0000313" key="2">
    <source>
        <dbReference type="EMBL" id="OGC42072.1"/>
    </source>
</evidence>
<protein>
    <submittedName>
        <fullName evidence="2">Fe-S cluster assembly scaffold protein NifU</fullName>
    </submittedName>
</protein>
<organism evidence="2 3">
    <name type="scientific">candidate division WOR-3 bacterium RBG_13_43_14</name>
    <dbReference type="NCBI Taxonomy" id="1802590"/>
    <lineage>
        <taxon>Bacteria</taxon>
        <taxon>Bacteria division WOR-3</taxon>
    </lineage>
</organism>
<sequence length="258" mass="28940">MKSTEYSEKVLDHFRNPRNTGTLEGDDIAVGRVGNPVCGDLMEIYLKIKNDRIEDVKFKTFGCGSAIATASMITELAKGKTLEEAIKITRQDVANELDGLPPIKMHCSNLAADALRDAIDNYRKKQQPSTKRDTADIECPDKIKNREKFTNNGVFYTINNEQLTGKRVIIVDTGISSAQAATTLKGISPRIIFLTRKKESETNPEMLKQLNEAGVKMLFESEIIEFDGLKSLEKVRIHDLNENEEYDLFTDAVIIFCS</sequence>
<dbReference type="EMBL" id="MEUM01000083">
    <property type="protein sequence ID" value="OGC42072.1"/>
    <property type="molecule type" value="Genomic_DNA"/>
</dbReference>
<dbReference type="Gene3D" id="3.50.50.60">
    <property type="entry name" value="FAD/NAD(P)-binding domain"/>
    <property type="match status" value="1"/>
</dbReference>